<keyword evidence="2" id="KW-1185">Reference proteome</keyword>
<dbReference type="InterPro" id="IPR012340">
    <property type="entry name" value="NA-bd_OB-fold"/>
</dbReference>
<dbReference type="EMBL" id="JACXVP010000005">
    <property type="protein sequence ID" value="KAG5606393.1"/>
    <property type="molecule type" value="Genomic_DNA"/>
</dbReference>
<dbReference type="Gene3D" id="2.40.50.140">
    <property type="entry name" value="Nucleic acid-binding proteins"/>
    <property type="match status" value="1"/>
</dbReference>
<dbReference type="AlphaFoldDB" id="A0A9J5Z0F3"/>
<dbReference type="Proteomes" id="UP000824120">
    <property type="component" value="Chromosome 5"/>
</dbReference>
<reference evidence="1 2" key="1">
    <citation type="submission" date="2020-09" db="EMBL/GenBank/DDBJ databases">
        <title>De no assembly of potato wild relative species, Solanum commersonii.</title>
        <authorList>
            <person name="Cho K."/>
        </authorList>
    </citation>
    <scope>NUCLEOTIDE SEQUENCE [LARGE SCALE GENOMIC DNA]</scope>
    <source>
        <strain evidence="1">LZ3.2</strain>
        <tissue evidence="1">Leaf</tissue>
    </source>
</reference>
<proteinExistence type="predicted"/>
<name>A0A9J5Z0F3_SOLCO</name>
<sequence>MECIDKQQTKIVGTKIQATLFNLHIETWNDNLKPNKSYYIAKGRLDRVNPNYYSIDKELKLFFVGFISLDHVDKLLNGTILVSMNPLIEKEYSKRREIVVTNEQREMVKSDNKDFMVTPSKEMRGAIEVPLVCNIDGDLDDSQDCLYKLKETIVDMLNKVHDTAYDLKCVVENGMPELYYLKRQDIYYAAVCFERKCVHRAAEKTGPLKWLIQWDIVDL</sequence>
<evidence type="ECO:0000313" key="2">
    <source>
        <dbReference type="Proteomes" id="UP000824120"/>
    </source>
</evidence>
<dbReference type="OrthoDB" id="1304365at2759"/>
<comment type="caution">
    <text evidence="1">The sequence shown here is derived from an EMBL/GenBank/DDBJ whole genome shotgun (WGS) entry which is preliminary data.</text>
</comment>
<protein>
    <submittedName>
        <fullName evidence="1">Uncharacterized protein</fullName>
    </submittedName>
</protein>
<accession>A0A9J5Z0F3</accession>
<organism evidence="1 2">
    <name type="scientific">Solanum commersonii</name>
    <name type="common">Commerson's wild potato</name>
    <name type="synonym">Commerson's nightshade</name>
    <dbReference type="NCBI Taxonomy" id="4109"/>
    <lineage>
        <taxon>Eukaryota</taxon>
        <taxon>Viridiplantae</taxon>
        <taxon>Streptophyta</taxon>
        <taxon>Embryophyta</taxon>
        <taxon>Tracheophyta</taxon>
        <taxon>Spermatophyta</taxon>
        <taxon>Magnoliopsida</taxon>
        <taxon>eudicotyledons</taxon>
        <taxon>Gunneridae</taxon>
        <taxon>Pentapetalae</taxon>
        <taxon>asterids</taxon>
        <taxon>lamiids</taxon>
        <taxon>Solanales</taxon>
        <taxon>Solanaceae</taxon>
        <taxon>Solanoideae</taxon>
        <taxon>Solaneae</taxon>
        <taxon>Solanum</taxon>
    </lineage>
</organism>
<evidence type="ECO:0000313" key="1">
    <source>
        <dbReference type="EMBL" id="KAG5606393.1"/>
    </source>
</evidence>
<gene>
    <name evidence="1" type="ORF">H5410_027885</name>
</gene>